<keyword evidence="1" id="KW-1133">Transmembrane helix</keyword>
<dbReference type="Proteomes" id="UP001212821">
    <property type="component" value="Chromosome"/>
</dbReference>
<reference evidence="3" key="1">
    <citation type="submission" date="2022-12" db="EMBL/GenBank/DDBJ databases">
        <authorList>
            <person name="Mo P."/>
        </authorList>
    </citation>
    <scope>NUCLEOTIDE SEQUENCE [LARGE SCALE GENOMIC DNA]</scope>
    <source>
        <strain evidence="3">HUAS 3-15</strain>
    </source>
</reference>
<evidence type="ECO:0008006" key="4">
    <source>
        <dbReference type="Google" id="ProtNLM"/>
    </source>
</evidence>
<keyword evidence="1" id="KW-0472">Membrane</keyword>
<evidence type="ECO:0000256" key="1">
    <source>
        <dbReference type="SAM" id="Phobius"/>
    </source>
</evidence>
<keyword evidence="3" id="KW-1185">Reference proteome</keyword>
<accession>A0ABY7Q1C4</accession>
<protein>
    <recommendedName>
        <fullName evidence="4">DUF3592 domain-containing protein</fullName>
    </recommendedName>
</protein>
<feature type="transmembrane region" description="Helical" evidence="1">
    <location>
        <begin position="63"/>
        <end position="83"/>
    </location>
</feature>
<proteinExistence type="predicted"/>
<dbReference type="RefSeq" id="WP_270143224.1">
    <property type="nucleotide sequence ID" value="NZ_CP115450.1"/>
</dbReference>
<keyword evidence="1" id="KW-0812">Transmembrane</keyword>
<evidence type="ECO:0000313" key="2">
    <source>
        <dbReference type="EMBL" id="WBP86508.1"/>
    </source>
</evidence>
<sequence length="221" mass="22779">MAGPRTRRGTIALAVALTLAVPAGTFGLVLLNADAGFGAALPVGLVLGVAWIVGMVRLLGAAAGCWATGFGVVLWLMALGSVASARDSVILSTSGVTVTARVTAAYDYQQGKHPYSGYTLVDENGTPIPNGTVTTGLRSHAVGDRLAVRYDPGGVATARLPEDIDVPGELAVAFGLNAFVMAVTAGLGASVVRNGRPRRVPFPPRGMVIGRNYPRTTRARR</sequence>
<feature type="transmembrane region" description="Helical" evidence="1">
    <location>
        <begin position="37"/>
        <end position="56"/>
    </location>
</feature>
<dbReference type="EMBL" id="CP115450">
    <property type="protein sequence ID" value="WBP86508.1"/>
    <property type="molecule type" value="Genomic_DNA"/>
</dbReference>
<name>A0ABY7Q1C4_9ACTN</name>
<feature type="transmembrane region" description="Helical" evidence="1">
    <location>
        <begin position="170"/>
        <end position="192"/>
    </location>
</feature>
<gene>
    <name evidence="2" type="ORF">O1G21_12095</name>
</gene>
<evidence type="ECO:0000313" key="3">
    <source>
        <dbReference type="Proteomes" id="UP001212821"/>
    </source>
</evidence>
<organism evidence="2 3">
    <name type="scientific">Kitasatospora cathayae</name>
    <dbReference type="NCBI Taxonomy" id="3004092"/>
    <lineage>
        <taxon>Bacteria</taxon>
        <taxon>Bacillati</taxon>
        <taxon>Actinomycetota</taxon>
        <taxon>Actinomycetes</taxon>
        <taxon>Kitasatosporales</taxon>
        <taxon>Streptomycetaceae</taxon>
        <taxon>Kitasatospora</taxon>
    </lineage>
</organism>